<reference evidence="5" key="1">
    <citation type="submission" date="2018-09" db="EMBL/GenBank/DDBJ databases">
        <authorList>
            <person name="Livingstone P.G."/>
            <person name="Whitworth D.E."/>
        </authorList>
    </citation>
    <scope>NUCLEOTIDE SEQUENCE [LARGE SCALE GENOMIC DNA]</scope>
    <source>
        <strain evidence="5">CA051B</strain>
    </source>
</reference>
<evidence type="ECO:0000256" key="2">
    <source>
        <dbReference type="ARBA" id="ARBA00022553"/>
    </source>
</evidence>
<dbReference type="Proteomes" id="UP000272888">
    <property type="component" value="Unassembled WGS sequence"/>
</dbReference>
<organism evidence="4 5">
    <name type="scientific">Corallococcus llansteffanensis</name>
    <dbReference type="NCBI Taxonomy" id="2316731"/>
    <lineage>
        <taxon>Bacteria</taxon>
        <taxon>Pseudomonadati</taxon>
        <taxon>Myxococcota</taxon>
        <taxon>Myxococcia</taxon>
        <taxon>Myxococcales</taxon>
        <taxon>Cystobacterineae</taxon>
        <taxon>Myxococcaceae</taxon>
        <taxon>Corallococcus</taxon>
    </lineage>
</organism>
<dbReference type="InterPro" id="IPR009081">
    <property type="entry name" value="PP-bd_ACP"/>
</dbReference>
<keyword evidence="1" id="KW-0596">Phosphopantetheine</keyword>
<keyword evidence="5" id="KW-1185">Reference proteome</keyword>
<evidence type="ECO:0000259" key="3">
    <source>
        <dbReference type="Pfam" id="PF00550"/>
    </source>
</evidence>
<comment type="caution">
    <text evidence="4">The sequence shown here is derived from an EMBL/GenBank/DDBJ whole genome shotgun (WGS) entry which is preliminary data.</text>
</comment>
<evidence type="ECO:0000256" key="1">
    <source>
        <dbReference type="ARBA" id="ARBA00022450"/>
    </source>
</evidence>
<evidence type="ECO:0000313" key="5">
    <source>
        <dbReference type="Proteomes" id="UP000272888"/>
    </source>
</evidence>
<feature type="domain" description="Carrier" evidence="3">
    <location>
        <begin position="25"/>
        <end position="58"/>
    </location>
</feature>
<dbReference type="SUPFAM" id="SSF47336">
    <property type="entry name" value="ACP-like"/>
    <property type="match status" value="1"/>
</dbReference>
<dbReference type="EMBL" id="RAWB01000008">
    <property type="protein sequence ID" value="RKH68296.1"/>
    <property type="molecule type" value="Genomic_DNA"/>
</dbReference>
<accession>A0A3A8QHW3</accession>
<sequence>MMRPELRNTVIDEVMKRVRAGMAAPPDDGAELASLGIDSMDIITILTNLEKRAGLDFDRIVGLTPPKTLEDLLTMVEGACA</sequence>
<name>A0A3A8QHW3_9BACT</name>
<dbReference type="Gene3D" id="1.10.1200.10">
    <property type="entry name" value="ACP-like"/>
    <property type="match status" value="1"/>
</dbReference>
<protein>
    <recommendedName>
        <fullName evidence="3">Carrier domain-containing protein</fullName>
    </recommendedName>
</protein>
<dbReference type="Pfam" id="PF00550">
    <property type="entry name" value="PP-binding"/>
    <property type="match status" value="1"/>
</dbReference>
<dbReference type="InterPro" id="IPR006162">
    <property type="entry name" value="Ppantetheine_attach_site"/>
</dbReference>
<keyword evidence="2" id="KW-0597">Phosphoprotein</keyword>
<dbReference type="PROSITE" id="PS00012">
    <property type="entry name" value="PHOSPHOPANTETHEINE"/>
    <property type="match status" value="1"/>
</dbReference>
<evidence type="ECO:0000313" key="4">
    <source>
        <dbReference type="EMBL" id="RKH68296.1"/>
    </source>
</evidence>
<gene>
    <name evidence="4" type="ORF">D7V93_01640</name>
</gene>
<dbReference type="InterPro" id="IPR036736">
    <property type="entry name" value="ACP-like_sf"/>
</dbReference>
<proteinExistence type="predicted"/>
<dbReference type="AlphaFoldDB" id="A0A3A8QHW3"/>